<dbReference type="EMBL" id="JBFCZG010000002">
    <property type="protein sequence ID" value="KAL3425772.1"/>
    <property type="molecule type" value="Genomic_DNA"/>
</dbReference>
<organism evidence="1 2">
    <name type="scientific">Phlyctema vagabunda</name>
    <dbReference type="NCBI Taxonomy" id="108571"/>
    <lineage>
        <taxon>Eukaryota</taxon>
        <taxon>Fungi</taxon>
        <taxon>Dikarya</taxon>
        <taxon>Ascomycota</taxon>
        <taxon>Pezizomycotina</taxon>
        <taxon>Leotiomycetes</taxon>
        <taxon>Helotiales</taxon>
        <taxon>Dermateaceae</taxon>
        <taxon>Phlyctema</taxon>
    </lineage>
</organism>
<sequence length="94" mass="10764">MHCTARSKPWVLVYLPHGVRCSVSLEALLRSADLSPNLRRDLGRLLRVKDKQSLIPLNLDKLRSLRTVRSTTMYCTEPASPGDRLRHELNLYPP</sequence>
<evidence type="ECO:0000313" key="2">
    <source>
        <dbReference type="Proteomes" id="UP001629113"/>
    </source>
</evidence>
<evidence type="ECO:0000313" key="1">
    <source>
        <dbReference type="EMBL" id="KAL3425772.1"/>
    </source>
</evidence>
<keyword evidence="2" id="KW-1185">Reference proteome</keyword>
<protein>
    <submittedName>
        <fullName evidence="1">Uncharacterized protein</fullName>
    </submittedName>
</protein>
<name>A0ABR4PQY2_9HELO</name>
<proteinExistence type="predicted"/>
<dbReference type="Proteomes" id="UP001629113">
    <property type="component" value="Unassembled WGS sequence"/>
</dbReference>
<comment type="caution">
    <text evidence="1">The sequence shown here is derived from an EMBL/GenBank/DDBJ whole genome shotgun (WGS) entry which is preliminary data.</text>
</comment>
<gene>
    <name evidence="1" type="ORF">PVAG01_02563</name>
</gene>
<accession>A0ABR4PQY2</accession>
<reference evidence="1 2" key="1">
    <citation type="submission" date="2024-06" db="EMBL/GenBank/DDBJ databases">
        <title>Complete genome of Phlyctema vagabunda strain 19-DSS-EL-015.</title>
        <authorList>
            <person name="Fiorenzani C."/>
        </authorList>
    </citation>
    <scope>NUCLEOTIDE SEQUENCE [LARGE SCALE GENOMIC DNA]</scope>
    <source>
        <strain evidence="1 2">19-DSS-EL-015</strain>
    </source>
</reference>